<evidence type="ECO:0000313" key="2">
    <source>
        <dbReference type="EMBL" id="HIX06109.1"/>
    </source>
</evidence>
<dbReference type="PANTHER" id="PTHR43649:SF12">
    <property type="entry name" value="DIACETYLCHITOBIOSE BINDING PROTEIN DASA"/>
    <property type="match status" value="1"/>
</dbReference>
<keyword evidence="1" id="KW-0732">Signal</keyword>
<feature type="chain" id="PRO_5038516284" evidence="1">
    <location>
        <begin position="20"/>
        <end position="456"/>
    </location>
</feature>
<evidence type="ECO:0000256" key="1">
    <source>
        <dbReference type="SAM" id="SignalP"/>
    </source>
</evidence>
<proteinExistence type="predicted"/>
<dbReference type="InterPro" id="IPR050490">
    <property type="entry name" value="Bact_solute-bd_prot1"/>
</dbReference>
<dbReference type="AlphaFoldDB" id="A0A9D1V4W4"/>
<feature type="signal peptide" evidence="1">
    <location>
        <begin position="1"/>
        <end position="19"/>
    </location>
</feature>
<dbReference type="Proteomes" id="UP000824193">
    <property type="component" value="Unassembled WGS sequence"/>
</dbReference>
<dbReference type="PANTHER" id="PTHR43649">
    <property type="entry name" value="ARABINOSE-BINDING PROTEIN-RELATED"/>
    <property type="match status" value="1"/>
</dbReference>
<reference evidence="2" key="2">
    <citation type="submission" date="2021-04" db="EMBL/GenBank/DDBJ databases">
        <authorList>
            <person name="Gilroy R."/>
        </authorList>
    </citation>
    <scope>NUCLEOTIDE SEQUENCE</scope>
    <source>
        <strain evidence="2">2239</strain>
    </source>
</reference>
<dbReference type="SUPFAM" id="SSF53850">
    <property type="entry name" value="Periplasmic binding protein-like II"/>
    <property type="match status" value="1"/>
</dbReference>
<gene>
    <name evidence="2" type="ORF">H9865_08435</name>
</gene>
<dbReference type="Pfam" id="PF01547">
    <property type="entry name" value="SBP_bac_1"/>
    <property type="match status" value="1"/>
</dbReference>
<comment type="caution">
    <text evidence="2">The sequence shown here is derived from an EMBL/GenBank/DDBJ whole genome shotgun (WGS) entry which is preliminary data.</text>
</comment>
<organism evidence="2 3">
    <name type="scientific">Candidatus Allofournierella pullicola</name>
    <dbReference type="NCBI Taxonomy" id="2838596"/>
    <lineage>
        <taxon>Bacteria</taxon>
        <taxon>Bacillati</taxon>
        <taxon>Bacillota</taxon>
        <taxon>Clostridia</taxon>
        <taxon>Eubacteriales</taxon>
        <taxon>Oscillospiraceae</taxon>
        <taxon>Allofournierella</taxon>
    </lineage>
</organism>
<protein>
    <submittedName>
        <fullName evidence="2">Extracellular solute-binding protein</fullName>
    </submittedName>
</protein>
<reference evidence="2" key="1">
    <citation type="journal article" date="2021" name="PeerJ">
        <title>Extensive microbial diversity within the chicken gut microbiome revealed by metagenomics and culture.</title>
        <authorList>
            <person name="Gilroy R."/>
            <person name="Ravi A."/>
            <person name="Getino M."/>
            <person name="Pursley I."/>
            <person name="Horton D.L."/>
            <person name="Alikhan N.F."/>
            <person name="Baker D."/>
            <person name="Gharbi K."/>
            <person name="Hall N."/>
            <person name="Watson M."/>
            <person name="Adriaenssens E.M."/>
            <person name="Foster-Nyarko E."/>
            <person name="Jarju S."/>
            <person name="Secka A."/>
            <person name="Antonio M."/>
            <person name="Oren A."/>
            <person name="Chaudhuri R.R."/>
            <person name="La Ragione R."/>
            <person name="Hildebrand F."/>
            <person name="Pallen M.J."/>
        </authorList>
    </citation>
    <scope>NUCLEOTIDE SEQUENCE</scope>
    <source>
        <strain evidence="2">2239</strain>
    </source>
</reference>
<evidence type="ECO:0000313" key="3">
    <source>
        <dbReference type="Proteomes" id="UP000824193"/>
    </source>
</evidence>
<dbReference type="InterPro" id="IPR006059">
    <property type="entry name" value="SBP"/>
</dbReference>
<dbReference type="PROSITE" id="PS51257">
    <property type="entry name" value="PROKAR_LIPOPROTEIN"/>
    <property type="match status" value="1"/>
</dbReference>
<dbReference type="EMBL" id="DXFW01000024">
    <property type="protein sequence ID" value="HIX06109.1"/>
    <property type="molecule type" value="Genomic_DNA"/>
</dbReference>
<accession>A0A9D1V4W4</accession>
<sequence>MKKYVAMLLSALMMIGCLAGCGAPAASTGGSSAPAPSGTGETQELLHWDDMTPEEGAELTIMGGAHLTSVAEYVLKDFMEETGIKINFEKYSYEEYPTKMKIAMSQGDSVPDVLIVHDEFVRQFVEAGYLMELSSIYDSENTLDVLTPVQYNGGVYGLPNQVTNQFIFMYRGDVYDELGLSAPTTFDEYFDQALTLKEAGYYAGAWDPSDPDCVSLFMNYVYMLGGEVLDEEGNISLDKAEEAIALLEKCYDAGIWHKSDQSNSDEYWTAFNAGKIAAFPGAAAHVAYYETNADPNGQGGYGTLRIAPAMKFSEEGPDTYLNNTEFWAINANTKYPNAARMVVAYLTQTVEAAQKCANINEEGLMARFGTGYLPGLEALAQGEGVAESAPFGGEKTVALLAQDLLDKADTIVLPYVDVRTAEIKTVIAEVLGEMFLNDAYTPETAAAEMRARIELI</sequence>
<dbReference type="Gene3D" id="3.40.190.10">
    <property type="entry name" value="Periplasmic binding protein-like II"/>
    <property type="match status" value="1"/>
</dbReference>
<name>A0A9D1V4W4_9FIRM</name>